<dbReference type="CDD" id="cd01189">
    <property type="entry name" value="INT_ICEBs1_C_like"/>
    <property type="match status" value="1"/>
</dbReference>
<proteinExistence type="predicted"/>
<dbReference type="SUPFAM" id="SSF56349">
    <property type="entry name" value="DNA breaking-rejoining enzymes"/>
    <property type="match status" value="1"/>
</dbReference>
<evidence type="ECO:0000256" key="3">
    <source>
        <dbReference type="SAM" id="MobiDB-lite"/>
    </source>
</evidence>
<dbReference type="PANTHER" id="PTHR30349">
    <property type="entry name" value="PHAGE INTEGRASE-RELATED"/>
    <property type="match status" value="1"/>
</dbReference>
<dbReference type="InterPro" id="IPR002104">
    <property type="entry name" value="Integrase_catalytic"/>
</dbReference>
<evidence type="ECO:0000256" key="2">
    <source>
        <dbReference type="ARBA" id="ARBA00023172"/>
    </source>
</evidence>
<evidence type="ECO:0000256" key="1">
    <source>
        <dbReference type="ARBA" id="ARBA00023125"/>
    </source>
</evidence>
<dbReference type="Gene3D" id="1.10.443.10">
    <property type="entry name" value="Intergrase catalytic core"/>
    <property type="match status" value="1"/>
</dbReference>
<dbReference type="OrthoDB" id="1822491at2"/>
<dbReference type="InterPro" id="IPR010998">
    <property type="entry name" value="Integrase_recombinase_N"/>
</dbReference>
<reference evidence="5 6" key="1">
    <citation type="submission" date="2016-10" db="EMBL/GenBank/DDBJ databases">
        <authorList>
            <person name="de Groot N.N."/>
        </authorList>
    </citation>
    <scope>NUCLEOTIDE SEQUENCE [LARGE SCALE GENOMIC DNA]</scope>
    <source>
        <strain evidence="5 6">DSM 43941</strain>
    </source>
</reference>
<evidence type="ECO:0000313" key="5">
    <source>
        <dbReference type="EMBL" id="SDT80373.1"/>
    </source>
</evidence>
<protein>
    <submittedName>
        <fullName evidence="5">Phage integrase family protein</fullName>
    </submittedName>
</protein>
<dbReference type="InterPro" id="IPR050090">
    <property type="entry name" value="Tyrosine_recombinase_XerCD"/>
</dbReference>
<dbReference type="PROSITE" id="PS51898">
    <property type="entry name" value="TYR_RECOMBINASE"/>
    <property type="match status" value="1"/>
</dbReference>
<dbReference type="Pfam" id="PF00589">
    <property type="entry name" value="Phage_integrase"/>
    <property type="match status" value="1"/>
</dbReference>
<evidence type="ECO:0000313" key="6">
    <source>
        <dbReference type="Proteomes" id="UP000198688"/>
    </source>
</evidence>
<dbReference type="RefSeq" id="WP_092555641.1">
    <property type="nucleotide sequence ID" value="NZ_BOMJ01000084.1"/>
</dbReference>
<evidence type="ECO:0000259" key="4">
    <source>
        <dbReference type="PROSITE" id="PS51898"/>
    </source>
</evidence>
<keyword evidence="2" id="KW-0233">DNA recombination</keyword>
<accession>A0A1H2DCA8</accession>
<gene>
    <name evidence="5" type="ORF">SAMN04489716_9175</name>
</gene>
<dbReference type="GO" id="GO:0006310">
    <property type="term" value="P:DNA recombination"/>
    <property type="evidence" value="ECO:0007669"/>
    <property type="project" value="UniProtKB-KW"/>
</dbReference>
<dbReference type="STRING" id="113562.SAMN04489716_9175"/>
<feature type="domain" description="Tyr recombinase" evidence="4">
    <location>
        <begin position="161"/>
        <end position="347"/>
    </location>
</feature>
<dbReference type="AlphaFoldDB" id="A0A1H2DCA8"/>
<organism evidence="5 6">
    <name type="scientific">Actinoplanes derwentensis</name>
    <dbReference type="NCBI Taxonomy" id="113562"/>
    <lineage>
        <taxon>Bacteria</taxon>
        <taxon>Bacillati</taxon>
        <taxon>Actinomycetota</taxon>
        <taxon>Actinomycetes</taxon>
        <taxon>Micromonosporales</taxon>
        <taxon>Micromonosporaceae</taxon>
        <taxon>Actinoplanes</taxon>
    </lineage>
</organism>
<dbReference type="InterPro" id="IPR011010">
    <property type="entry name" value="DNA_brk_join_enz"/>
</dbReference>
<dbReference type="InterPro" id="IPR013762">
    <property type="entry name" value="Integrase-like_cat_sf"/>
</dbReference>
<keyword evidence="6" id="KW-1185">Reference proteome</keyword>
<sequence>MPETSPIFQDPVTGLFGFRLELGNDSSGIRMQARRSGFVTVKAAKVVYDRLCRQRDARHPKPRPSDTMRAICEGWLLAREQELEPNTRYNYMWLLNLIYPYVGRVRASRLSARMVENAYRDLEAAGYSRTSLRTLDLVLSKAFEEQLGRRLGTRKPRESDDERLVWTLAEARRFGEHVVEDRLYPMWRLLLVSGLRRGELCGLRCGDLEPDQGTLTVRRQIVVENPGSRTRVKPPKSHNGFRTLVLDAVTLGMLEAMASGSASRYLFTGRTGQPMRPDNLTDRFNQLAVAAKVRPLGPHQIRHMLASNLLDTGYGIHEVAERLGHDPATLMRYYAKVSATRRRQAGDRIAELVTAPERPPGRTDFSTASPLTVVPGDGHVDGQEEAVKMTGRPEWRYAIS</sequence>
<dbReference type="GO" id="GO:0003677">
    <property type="term" value="F:DNA binding"/>
    <property type="evidence" value="ECO:0007669"/>
    <property type="project" value="UniProtKB-KW"/>
</dbReference>
<keyword evidence="1" id="KW-0238">DNA-binding</keyword>
<dbReference type="GO" id="GO:0015074">
    <property type="term" value="P:DNA integration"/>
    <property type="evidence" value="ECO:0007669"/>
    <property type="project" value="InterPro"/>
</dbReference>
<feature type="region of interest" description="Disordered" evidence="3">
    <location>
        <begin position="356"/>
        <end position="380"/>
    </location>
</feature>
<dbReference type="Proteomes" id="UP000198688">
    <property type="component" value="Chromosome I"/>
</dbReference>
<name>A0A1H2DCA8_9ACTN</name>
<dbReference type="Gene3D" id="1.10.150.130">
    <property type="match status" value="1"/>
</dbReference>
<dbReference type="EMBL" id="LT629758">
    <property type="protein sequence ID" value="SDT80373.1"/>
    <property type="molecule type" value="Genomic_DNA"/>
</dbReference>
<dbReference type="PANTHER" id="PTHR30349:SF91">
    <property type="entry name" value="INTA PROTEIN"/>
    <property type="match status" value="1"/>
</dbReference>